<sequence length="618" mass="68215">MAQLNESELMKSVNELSGLASKILEFNKRYEELQKHVDFIGEAMDTMDTKFNNGNAESLELTAPSVVPETTTRHNQTPRILTEEVTASKAPTETVENDSKKSSQRRSELHSLCETMYSRGLRKYVVSNLSEIQSVRRDEAISALKSAPKPAKLVLDCVGRFFLQGIRAYTKNSPMITSRQASVLMLELFLIVIGESEKEIEIEKPVKQEAENNAIAWKKRLISEGGVCKACEIDARGLLLFIACFGIPKGFKNDDIRDLIRFSNVKEIGHLLKGSRVLVQKIPEILENMKKHGMHVEAVDIVYTFGIEDKFSPHKILISFLRESKDAWKRTKRDAPVLLKKEANEKHLAALQSVIKCLEDKKIDPAKLLPGWQIKDKIIKLEKDIADWNKQIMENKVMPKRKVGEIESSNKWNGQEMKRCRFTAKGSTPNASCLMTSPHVFQVHDPRAANYADEKRSYGGLTPNLFDGGFGGYISHPAVSAASHVYNTGALPDALGPAVGAGSRVNAVGVEVSMSPGITTRPTGSFNGVHGETAVDKYGQMMHANGSSYGWHRAGDAAYDDRVIGQSFTGLPATIVFDGLYRPSPSLDRFAGLINHSSIAGGNPSSSSDLYSFADAVI</sequence>
<dbReference type="InterPro" id="IPR012474">
    <property type="entry name" value="Frigida"/>
</dbReference>
<keyword evidence="2 5" id="KW-0217">Developmental protein</keyword>
<evidence type="ECO:0000256" key="6">
    <source>
        <dbReference type="SAM" id="MobiDB-lite"/>
    </source>
</evidence>
<evidence type="ECO:0000313" key="8">
    <source>
        <dbReference type="Proteomes" id="UP001428341"/>
    </source>
</evidence>
<accession>A0AAP0LYE3</accession>
<evidence type="ECO:0000256" key="3">
    <source>
        <dbReference type="ARBA" id="ARBA00022782"/>
    </source>
</evidence>
<keyword evidence="4 5" id="KW-0287">Flowering</keyword>
<evidence type="ECO:0000313" key="7">
    <source>
        <dbReference type="EMBL" id="KAK9187930.1"/>
    </source>
</evidence>
<keyword evidence="8" id="KW-1185">Reference proteome</keyword>
<feature type="region of interest" description="Disordered" evidence="6">
    <location>
        <begin position="84"/>
        <end position="107"/>
    </location>
</feature>
<gene>
    <name evidence="7" type="ORF">WN944_019329</name>
</gene>
<dbReference type="Pfam" id="PF07899">
    <property type="entry name" value="Frigida"/>
    <property type="match status" value="1"/>
</dbReference>
<dbReference type="AlphaFoldDB" id="A0AAP0LYE3"/>
<dbReference type="PANTHER" id="PTHR31791">
    <property type="entry name" value="FRIGIDA-LIKE PROTEIN 3-RELATED"/>
    <property type="match status" value="1"/>
</dbReference>
<dbReference type="Proteomes" id="UP001428341">
    <property type="component" value="Unassembled WGS sequence"/>
</dbReference>
<evidence type="ECO:0000256" key="2">
    <source>
        <dbReference type="ARBA" id="ARBA00022473"/>
    </source>
</evidence>
<proteinExistence type="inferred from homology"/>
<feature type="compositionally biased region" description="Basic and acidic residues" evidence="6">
    <location>
        <begin position="97"/>
        <end position="107"/>
    </location>
</feature>
<evidence type="ECO:0000256" key="1">
    <source>
        <dbReference type="ARBA" id="ARBA00008956"/>
    </source>
</evidence>
<dbReference type="GO" id="GO:0009908">
    <property type="term" value="P:flower development"/>
    <property type="evidence" value="ECO:0007669"/>
    <property type="project" value="UniProtKB-KW"/>
</dbReference>
<dbReference type="GO" id="GO:0030154">
    <property type="term" value="P:cell differentiation"/>
    <property type="evidence" value="ECO:0007669"/>
    <property type="project" value="UniProtKB-KW"/>
</dbReference>
<dbReference type="PANTHER" id="PTHR31791:SF49">
    <property type="entry name" value="INACTIVE PROTEIN FRIGIDA"/>
    <property type="match status" value="1"/>
</dbReference>
<dbReference type="EMBL" id="JBCGBO010000007">
    <property type="protein sequence ID" value="KAK9187930.1"/>
    <property type="molecule type" value="Genomic_DNA"/>
</dbReference>
<protein>
    <recommendedName>
        <fullName evidence="5">FRIGIDA-like protein</fullName>
    </recommendedName>
</protein>
<keyword evidence="3 5" id="KW-0221">Differentiation</keyword>
<reference evidence="7 8" key="1">
    <citation type="submission" date="2024-05" db="EMBL/GenBank/DDBJ databases">
        <title>Haplotype-resolved chromosome-level genome assembly of Huyou (Citrus changshanensis).</title>
        <authorList>
            <person name="Miao C."/>
            <person name="Chen W."/>
            <person name="Wu Y."/>
            <person name="Wang L."/>
            <person name="Zhao S."/>
            <person name="Grierson D."/>
            <person name="Xu C."/>
            <person name="Chen K."/>
        </authorList>
    </citation>
    <scope>NUCLEOTIDE SEQUENCE [LARGE SCALE GENOMIC DNA]</scope>
    <source>
        <strain evidence="7">01-14</strain>
        <tissue evidence="7">Leaf</tissue>
    </source>
</reference>
<name>A0AAP0LYE3_9ROSI</name>
<evidence type="ECO:0000256" key="4">
    <source>
        <dbReference type="ARBA" id="ARBA00023089"/>
    </source>
</evidence>
<evidence type="ECO:0000256" key="5">
    <source>
        <dbReference type="RuleBase" id="RU364012"/>
    </source>
</evidence>
<comment type="similarity">
    <text evidence="1 5">Belongs to the Frigida family.</text>
</comment>
<organism evidence="7 8">
    <name type="scientific">Citrus x changshan-huyou</name>
    <dbReference type="NCBI Taxonomy" id="2935761"/>
    <lineage>
        <taxon>Eukaryota</taxon>
        <taxon>Viridiplantae</taxon>
        <taxon>Streptophyta</taxon>
        <taxon>Embryophyta</taxon>
        <taxon>Tracheophyta</taxon>
        <taxon>Spermatophyta</taxon>
        <taxon>Magnoliopsida</taxon>
        <taxon>eudicotyledons</taxon>
        <taxon>Gunneridae</taxon>
        <taxon>Pentapetalae</taxon>
        <taxon>rosids</taxon>
        <taxon>malvids</taxon>
        <taxon>Sapindales</taxon>
        <taxon>Rutaceae</taxon>
        <taxon>Aurantioideae</taxon>
        <taxon>Citrus</taxon>
    </lineage>
</organism>
<comment type="caution">
    <text evidence="7">The sequence shown here is derived from an EMBL/GenBank/DDBJ whole genome shotgun (WGS) entry which is preliminary data.</text>
</comment>